<dbReference type="PANTHER" id="PTHR30480">
    <property type="entry name" value="BETA-HEXOSAMINIDASE-RELATED"/>
    <property type="match status" value="1"/>
</dbReference>
<accession>A0A0H4T7P5</accession>
<dbReference type="SUPFAM" id="SSF51445">
    <property type="entry name" value="(Trans)glycosidases"/>
    <property type="match status" value="1"/>
</dbReference>
<dbReference type="AlphaFoldDB" id="A0A0H4T7P5"/>
<reference evidence="7" key="1">
    <citation type="journal article" date="2015" name="ISME J.">
        <title>Aquifer environment selects for microbial species cohorts in sediment and groundwater.</title>
        <authorList>
            <person name="Hug L.A."/>
            <person name="Thomas B.C."/>
            <person name="Brown C.T."/>
            <person name="Frischkorn K.R."/>
            <person name="Williams K.H."/>
            <person name="Tringe S.G."/>
            <person name="Banfield J.F."/>
        </authorList>
    </citation>
    <scope>NUCLEOTIDE SEQUENCE</scope>
</reference>
<comment type="catalytic activity">
    <reaction evidence="1">
        <text>Hydrolysis of terminal non-reducing N-acetyl-D-hexosamine residues in N-acetyl-beta-D-hexosaminides.</text>
        <dbReference type="EC" id="3.2.1.52"/>
    </reaction>
</comment>
<evidence type="ECO:0000256" key="1">
    <source>
        <dbReference type="ARBA" id="ARBA00001231"/>
    </source>
</evidence>
<evidence type="ECO:0000256" key="3">
    <source>
        <dbReference type="ARBA" id="ARBA00012663"/>
    </source>
</evidence>
<evidence type="ECO:0000256" key="5">
    <source>
        <dbReference type="ARBA" id="ARBA00023295"/>
    </source>
</evidence>
<dbReference type="Pfam" id="PF00933">
    <property type="entry name" value="Glyco_hydro_3"/>
    <property type="match status" value="1"/>
</dbReference>
<dbReference type="EMBL" id="KT007003">
    <property type="protein sequence ID" value="AKQ02770.1"/>
    <property type="molecule type" value="Genomic_DNA"/>
</dbReference>
<evidence type="ECO:0000259" key="6">
    <source>
        <dbReference type="Pfam" id="PF00933"/>
    </source>
</evidence>
<proteinExistence type="inferred from homology"/>
<dbReference type="PANTHER" id="PTHR30480:SF13">
    <property type="entry name" value="BETA-HEXOSAMINIDASE"/>
    <property type="match status" value="1"/>
</dbReference>
<evidence type="ECO:0000313" key="7">
    <source>
        <dbReference type="EMBL" id="AKQ02770.1"/>
    </source>
</evidence>
<comment type="similarity">
    <text evidence="2">Belongs to the glycosyl hydrolase 3 family.</text>
</comment>
<evidence type="ECO:0000256" key="4">
    <source>
        <dbReference type="ARBA" id="ARBA00022801"/>
    </source>
</evidence>
<keyword evidence="4 7" id="KW-0378">Hydrolase</keyword>
<dbReference type="GO" id="GO:0004563">
    <property type="term" value="F:beta-N-acetylhexosaminidase activity"/>
    <property type="evidence" value="ECO:0007669"/>
    <property type="project" value="UniProtKB-EC"/>
</dbReference>
<evidence type="ECO:0000256" key="2">
    <source>
        <dbReference type="ARBA" id="ARBA00005336"/>
    </source>
</evidence>
<dbReference type="Gene3D" id="3.20.20.300">
    <property type="entry name" value="Glycoside hydrolase, family 3, N-terminal domain"/>
    <property type="match status" value="1"/>
</dbReference>
<organism evidence="7">
    <name type="scientific">uncultured Gemmatimonadetes bacterium Rifle_16ft_4_minimus_37772</name>
    <dbReference type="NCBI Taxonomy" id="1665097"/>
    <lineage>
        <taxon>Bacteria</taxon>
        <taxon>Pseudomonadati</taxon>
        <taxon>Gemmatimonadota</taxon>
        <taxon>environmental samples</taxon>
    </lineage>
</organism>
<dbReference type="InterPro" id="IPR050226">
    <property type="entry name" value="NagZ_Beta-hexosaminidase"/>
</dbReference>
<keyword evidence="5 7" id="KW-0326">Glycosidase</keyword>
<feature type="domain" description="Glycoside hydrolase family 3 N-terminal" evidence="6">
    <location>
        <begin position="46"/>
        <end position="320"/>
    </location>
</feature>
<sequence length="512" mass="53305">MLSLARLLVPAIRWDVARGFDPQRDAIDHALALGVGGFLIRGGTREAVAALAAELHERSRTPLLLAAGVERGAGQQFEGCVGLPPLGALGALGDLNAVHRAAQITARELKELRLNWALAPVCDLDVEPESPMVGTRGAGADPARVSAVIEEWIDACQAEGVLACAKHFPGHGHAVHDVAHDAACAPPVVRARAGALRHEDLAPFRVALDAGVASMMVSCAAFPSLDSSGASATFSAPILTELLRREMKFDGLAVSDALERASAFGLGPEPDAAVRAIAAGCDVLLAPSDVAGVARALERAALQGEIEAERARDALERVERWAGWSRSTPGRGTTLDDAMWARQLADRTVTLARGAIPRLGDAAEIVVVDDEAGRAAGSPGAAPGSAAGARRLGEWTNPRHTPFAEALRALDVEAHVVHDPTSGTRVPVLVAVFGDRVEGKNLAGLSEASLMGVARILEQAHTRARETLVVLFAHPRRASQLSEALNVLCAWGGDAPMQAAAARVIVGDITSG</sequence>
<dbReference type="GO" id="GO:0005975">
    <property type="term" value="P:carbohydrate metabolic process"/>
    <property type="evidence" value="ECO:0007669"/>
    <property type="project" value="InterPro"/>
</dbReference>
<name>A0A0H4T7P5_9BACT</name>
<dbReference type="InterPro" id="IPR017853">
    <property type="entry name" value="GH"/>
</dbReference>
<dbReference type="EC" id="3.2.1.52" evidence="3"/>
<dbReference type="GO" id="GO:0009254">
    <property type="term" value="P:peptidoglycan turnover"/>
    <property type="evidence" value="ECO:0007669"/>
    <property type="project" value="TreeGrafter"/>
</dbReference>
<dbReference type="InterPro" id="IPR036962">
    <property type="entry name" value="Glyco_hydro_3_N_sf"/>
</dbReference>
<protein>
    <recommendedName>
        <fullName evidence="3">beta-N-acetylhexosaminidase</fullName>
        <ecNumber evidence="3">3.2.1.52</ecNumber>
    </recommendedName>
</protein>
<dbReference type="InterPro" id="IPR001764">
    <property type="entry name" value="Glyco_hydro_3_N"/>
</dbReference>